<protein>
    <submittedName>
        <fullName evidence="1">GTP cyclohydrolase</fullName>
    </submittedName>
</protein>
<name>A0ABS1D6U5_9PROT</name>
<evidence type="ECO:0000313" key="1">
    <source>
        <dbReference type="EMBL" id="MBK1662544.1"/>
    </source>
</evidence>
<evidence type="ECO:0000313" key="2">
    <source>
        <dbReference type="Proteomes" id="UP000697995"/>
    </source>
</evidence>
<reference evidence="1 2" key="1">
    <citation type="journal article" date="2020" name="Microorganisms">
        <title>Osmotic Adaptation and Compatible Solute Biosynthesis of Phototrophic Bacteria as Revealed from Genome Analyses.</title>
        <authorList>
            <person name="Imhoff J.F."/>
            <person name="Rahn T."/>
            <person name="Kunzel S."/>
            <person name="Keller A."/>
            <person name="Neulinger S.C."/>
        </authorList>
    </citation>
    <scope>NUCLEOTIDE SEQUENCE [LARGE SCALE GENOMIC DNA]</scope>
    <source>
        <strain evidence="1 2">DSM 15382</strain>
    </source>
</reference>
<feature type="non-terminal residue" evidence="1">
    <location>
        <position position="67"/>
    </location>
</feature>
<dbReference type="EMBL" id="NRSG01000605">
    <property type="protein sequence ID" value="MBK1662544.1"/>
    <property type="molecule type" value="Genomic_DNA"/>
</dbReference>
<accession>A0ABS1D6U5</accession>
<sequence>MPDATALALRAVHRAAADLRRGTPVLLRGDGWGLLVAAAETVGAPGLATLAALARTPPVLLLAPARA</sequence>
<keyword evidence="2" id="KW-1185">Reference proteome</keyword>
<dbReference type="Proteomes" id="UP000697995">
    <property type="component" value="Unassembled WGS sequence"/>
</dbReference>
<comment type="caution">
    <text evidence="1">The sequence shown here is derived from an EMBL/GenBank/DDBJ whole genome shotgun (WGS) entry which is preliminary data.</text>
</comment>
<gene>
    <name evidence="1" type="ORF">CKO45_30665</name>
</gene>
<organism evidence="1 2">
    <name type="scientific">Paracraurococcus ruber</name>
    <dbReference type="NCBI Taxonomy" id="77675"/>
    <lineage>
        <taxon>Bacteria</taxon>
        <taxon>Pseudomonadati</taxon>
        <taxon>Pseudomonadota</taxon>
        <taxon>Alphaproteobacteria</taxon>
        <taxon>Acetobacterales</taxon>
        <taxon>Roseomonadaceae</taxon>
        <taxon>Paracraurococcus</taxon>
    </lineage>
</organism>
<proteinExistence type="predicted"/>